<reference evidence="1 2" key="1">
    <citation type="submission" date="2015-03" db="EMBL/GenBank/DDBJ databases">
        <title>Genome sequencing of Methylobacterium variabile DSM 16961.</title>
        <authorList>
            <person name="Chaudhry V."/>
            <person name="Patil P.B."/>
        </authorList>
    </citation>
    <scope>NUCLEOTIDE SEQUENCE [LARGE SCALE GENOMIC DNA]</scope>
    <source>
        <strain evidence="1 2">DSM 16961</strain>
    </source>
</reference>
<keyword evidence="2" id="KW-1185">Reference proteome</keyword>
<proteinExistence type="predicted"/>
<dbReference type="AlphaFoldDB" id="A0A0J6SDE4"/>
<accession>A0A0J6SDE4</accession>
<evidence type="ECO:0000313" key="1">
    <source>
        <dbReference type="EMBL" id="KMO31752.1"/>
    </source>
</evidence>
<evidence type="ECO:0000313" key="2">
    <source>
        <dbReference type="Proteomes" id="UP000035955"/>
    </source>
</evidence>
<dbReference type="Proteomes" id="UP000035955">
    <property type="component" value="Unassembled WGS sequence"/>
</dbReference>
<dbReference type="PATRIC" id="fig|298794.3.peg.2678"/>
<dbReference type="RefSeq" id="WP_048447028.1">
    <property type="nucleotide sequence ID" value="NZ_LABY01000188.1"/>
</dbReference>
<organism evidence="1 2">
    <name type="scientific">Methylobacterium variabile</name>
    <dbReference type="NCBI Taxonomy" id="298794"/>
    <lineage>
        <taxon>Bacteria</taxon>
        <taxon>Pseudomonadati</taxon>
        <taxon>Pseudomonadota</taxon>
        <taxon>Alphaproteobacteria</taxon>
        <taxon>Hyphomicrobiales</taxon>
        <taxon>Methylobacteriaceae</taxon>
        <taxon>Methylobacterium</taxon>
    </lineage>
</organism>
<protein>
    <submittedName>
        <fullName evidence="1">Uncharacterized protein</fullName>
    </submittedName>
</protein>
<sequence length="75" mass="8649">MTDKLAVTARYRLRSFLEGPRTYSTKDHQLWALYRRGFLAPLTTEVPEDQQTWILTEAGMEALSTNDADDDENLN</sequence>
<dbReference type="EMBL" id="LABY01000188">
    <property type="protein sequence ID" value="KMO31752.1"/>
    <property type="molecule type" value="Genomic_DNA"/>
</dbReference>
<comment type="caution">
    <text evidence="1">The sequence shown here is derived from an EMBL/GenBank/DDBJ whole genome shotgun (WGS) entry which is preliminary data.</text>
</comment>
<gene>
    <name evidence="1" type="ORF">VQ02_25455</name>
</gene>
<name>A0A0J6SDE4_9HYPH</name>